<dbReference type="SUPFAM" id="SSF48008">
    <property type="entry name" value="GntR ligand-binding domain-like"/>
    <property type="match status" value="1"/>
</dbReference>
<organism evidence="5 6">
    <name type="scientific">Streptomyces endophyticus</name>
    <dbReference type="NCBI Taxonomy" id="714166"/>
    <lineage>
        <taxon>Bacteria</taxon>
        <taxon>Bacillati</taxon>
        <taxon>Actinomycetota</taxon>
        <taxon>Actinomycetes</taxon>
        <taxon>Kitasatosporales</taxon>
        <taxon>Streptomycetaceae</taxon>
        <taxon>Streptomyces</taxon>
    </lineage>
</organism>
<dbReference type="InterPro" id="IPR000524">
    <property type="entry name" value="Tscrpt_reg_HTH_GntR"/>
</dbReference>
<dbReference type="Pfam" id="PF00392">
    <property type="entry name" value="GntR"/>
    <property type="match status" value="1"/>
</dbReference>
<evidence type="ECO:0000259" key="4">
    <source>
        <dbReference type="PROSITE" id="PS50949"/>
    </source>
</evidence>
<sequence length="220" mass="23741">MLKVNRVSTVDAVIDAIRTQISEGEWVPGDRLPSEAELTKTLGISRASLREATRALVHAGLLAVRQGDGTYVVAVDEAAVTLSRKITNSKSSEVVEVRRGLDAAAVPLAAVRRTEADLTAMREALDDRNRHAEAGDPDGFVEADLRFHMAVAQASHNELLIDFYASLNVPFRKSLGGAVGQGTREHEALYRAIERHDTEAATELALAIVARMEPPGPPET</sequence>
<dbReference type="InterPro" id="IPR036390">
    <property type="entry name" value="WH_DNA-bd_sf"/>
</dbReference>
<dbReference type="PANTHER" id="PTHR43537:SF47">
    <property type="entry name" value="REGULATORY PROTEIN GNTR HTH"/>
    <property type="match status" value="1"/>
</dbReference>
<keyword evidence="2" id="KW-0238">DNA-binding</keyword>
<reference evidence="5 6" key="1">
    <citation type="submission" date="2022-10" db="EMBL/GenBank/DDBJ databases">
        <authorList>
            <person name="Xie J."/>
            <person name="Shen N."/>
        </authorList>
    </citation>
    <scope>NUCLEOTIDE SEQUENCE [LARGE SCALE GENOMIC DNA]</scope>
    <source>
        <strain evidence="5 6">YIM65594</strain>
    </source>
</reference>
<dbReference type="Pfam" id="PF07729">
    <property type="entry name" value="FCD"/>
    <property type="match status" value="1"/>
</dbReference>
<comment type="caution">
    <text evidence="5">The sequence shown here is derived from an EMBL/GenBank/DDBJ whole genome shotgun (WGS) entry which is preliminary data.</text>
</comment>
<dbReference type="RefSeq" id="WP_326015424.1">
    <property type="nucleotide sequence ID" value="NZ_JAOZYC010000075.1"/>
</dbReference>
<accession>A0ABU6F169</accession>
<dbReference type="PANTHER" id="PTHR43537">
    <property type="entry name" value="TRANSCRIPTIONAL REGULATOR, GNTR FAMILY"/>
    <property type="match status" value="1"/>
</dbReference>
<proteinExistence type="predicted"/>
<dbReference type="InterPro" id="IPR008920">
    <property type="entry name" value="TF_FadR/GntR_C"/>
</dbReference>
<dbReference type="EMBL" id="JAOZYC010000075">
    <property type="protein sequence ID" value="MEB8337750.1"/>
    <property type="molecule type" value="Genomic_DNA"/>
</dbReference>
<dbReference type="InterPro" id="IPR036388">
    <property type="entry name" value="WH-like_DNA-bd_sf"/>
</dbReference>
<dbReference type="Proteomes" id="UP001354931">
    <property type="component" value="Unassembled WGS sequence"/>
</dbReference>
<dbReference type="CDD" id="cd07377">
    <property type="entry name" value="WHTH_GntR"/>
    <property type="match status" value="1"/>
</dbReference>
<keyword evidence="6" id="KW-1185">Reference proteome</keyword>
<evidence type="ECO:0000256" key="2">
    <source>
        <dbReference type="ARBA" id="ARBA00023125"/>
    </source>
</evidence>
<dbReference type="PROSITE" id="PS50949">
    <property type="entry name" value="HTH_GNTR"/>
    <property type="match status" value="1"/>
</dbReference>
<evidence type="ECO:0000256" key="3">
    <source>
        <dbReference type="ARBA" id="ARBA00023163"/>
    </source>
</evidence>
<gene>
    <name evidence="5" type="ORF">OKJ99_09555</name>
</gene>
<evidence type="ECO:0000313" key="5">
    <source>
        <dbReference type="EMBL" id="MEB8337750.1"/>
    </source>
</evidence>
<feature type="domain" description="HTH gntR-type" evidence="4">
    <location>
        <begin position="7"/>
        <end position="75"/>
    </location>
</feature>
<dbReference type="SUPFAM" id="SSF46785">
    <property type="entry name" value="Winged helix' DNA-binding domain"/>
    <property type="match status" value="1"/>
</dbReference>
<keyword evidence="1" id="KW-0805">Transcription regulation</keyword>
<dbReference type="SMART" id="SM00345">
    <property type="entry name" value="HTH_GNTR"/>
    <property type="match status" value="1"/>
</dbReference>
<dbReference type="SMART" id="SM00895">
    <property type="entry name" value="FCD"/>
    <property type="match status" value="1"/>
</dbReference>
<protein>
    <submittedName>
        <fullName evidence="5">FadR family transcriptional regulator</fullName>
    </submittedName>
</protein>
<dbReference type="Gene3D" id="1.10.10.10">
    <property type="entry name" value="Winged helix-like DNA-binding domain superfamily/Winged helix DNA-binding domain"/>
    <property type="match status" value="1"/>
</dbReference>
<evidence type="ECO:0000313" key="6">
    <source>
        <dbReference type="Proteomes" id="UP001354931"/>
    </source>
</evidence>
<evidence type="ECO:0000256" key="1">
    <source>
        <dbReference type="ARBA" id="ARBA00023015"/>
    </source>
</evidence>
<name>A0ABU6F169_9ACTN</name>
<dbReference type="PRINTS" id="PR00035">
    <property type="entry name" value="HTHGNTR"/>
</dbReference>
<dbReference type="Gene3D" id="1.20.120.530">
    <property type="entry name" value="GntR ligand-binding domain-like"/>
    <property type="match status" value="1"/>
</dbReference>
<dbReference type="InterPro" id="IPR011711">
    <property type="entry name" value="GntR_C"/>
</dbReference>
<keyword evidence="3" id="KW-0804">Transcription</keyword>